<name>A0A418T217_9RHOB</name>
<dbReference type="Pfam" id="PF03466">
    <property type="entry name" value="LysR_substrate"/>
    <property type="match status" value="1"/>
</dbReference>
<evidence type="ECO:0000256" key="4">
    <source>
        <dbReference type="ARBA" id="ARBA00023163"/>
    </source>
</evidence>
<protein>
    <submittedName>
        <fullName evidence="6">LysR family transcriptional regulator</fullName>
    </submittedName>
</protein>
<dbReference type="Pfam" id="PF00126">
    <property type="entry name" value="HTH_1"/>
    <property type="match status" value="1"/>
</dbReference>
<dbReference type="GO" id="GO:0006351">
    <property type="term" value="P:DNA-templated transcription"/>
    <property type="evidence" value="ECO:0007669"/>
    <property type="project" value="TreeGrafter"/>
</dbReference>
<evidence type="ECO:0000259" key="5">
    <source>
        <dbReference type="PROSITE" id="PS50931"/>
    </source>
</evidence>
<dbReference type="Gene3D" id="1.10.10.10">
    <property type="entry name" value="Winged helix-like DNA-binding domain superfamily/Winged helix DNA-binding domain"/>
    <property type="match status" value="1"/>
</dbReference>
<evidence type="ECO:0000313" key="6">
    <source>
        <dbReference type="EMBL" id="RJE87254.1"/>
    </source>
</evidence>
<keyword evidence="2" id="KW-0805">Transcription regulation</keyword>
<dbReference type="EMBL" id="QZCG01000003">
    <property type="protein sequence ID" value="RJE87254.1"/>
    <property type="molecule type" value="Genomic_DNA"/>
</dbReference>
<dbReference type="AlphaFoldDB" id="A0A418T217"/>
<comment type="similarity">
    <text evidence="1">Belongs to the LysR transcriptional regulatory family.</text>
</comment>
<keyword evidence="4" id="KW-0804">Transcription</keyword>
<dbReference type="GO" id="GO:0043565">
    <property type="term" value="F:sequence-specific DNA binding"/>
    <property type="evidence" value="ECO:0007669"/>
    <property type="project" value="TreeGrafter"/>
</dbReference>
<dbReference type="Gene3D" id="3.40.190.10">
    <property type="entry name" value="Periplasmic binding protein-like II"/>
    <property type="match status" value="2"/>
</dbReference>
<dbReference type="Proteomes" id="UP000284202">
    <property type="component" value="Unassembled WGS sequence"/>
</dbReference>
<dbReference type="OrthoDB" id="9813056at2"/>
<feature type="domain" description="HTH lysR-type" evidence="5">
    <location>
        <begin position="11"/>
        <end position="68"/>
    </location>
</feature>
<evidence type="ECO:0000256" key="3">
    <source>
        <dbReference type="ARBA" id="ARBA00023125"/>
    </source>
</evidence>
<evidence type="ECO:0000313" key="7">
    <source>
        <dbReference type="Proteomes" id="UP000284202"/>
    </source>
</evidence>
<reference evidence="7" key="1">
    <citation type="submission" date="2018-09" db="EMBL/GenBank/DDBJ databases">
        <title>Acidovorax cavernicola nov. sp. isolated from Gruta de las Maravillas (Aracena, Spain).</title>
        <authorList>
            <person name="Jurado V."/>
            <person name="Gutierrez-Patricio S."/>
            <person name="Gonzalez-Pimentel J.L."/>
            <person name="Miller A.Z."/>
            <person name="Laiz L."/>
            <person name="Saiz-Jimenez C."/>
        </authorList>
    </citation>
    <scope>NUCLEOTIDE SEQUENCE [LARGE SCALE GENOMIC DNA]</scope>
    <source>
        <strain evidence="7">1011MAR3C25</strain>
    </source>
</reference>
<dbReference type="SUPFAM" id="SSF46785">
    <property type="entry name" value="Winged helix' DNA-binding domain"/>
    <property type="match status" value="1"/>
</dbReference>
<comment type="caution">
    <text evidence="6">The sequence shown here is derived from an EMBL/GenBank/DDBJ whole genome shotgun (WGS) entry which is preliminary data.</text>
</comment>
<sequence length="297" mass="31655">MPVAPPFSRMPSLNALRAFEAAARLGSFRHAAEELMVTPGAVTAQIKALEAEYGAPLFQRQARGVELTALGVRVAPGFIAAFDALGDAVRELRRHAAPRKVHVVTSPALAQLWLAPRLVGLRAVLSDVDISLTALEEPPDLKRTPFDICLFYGAPDPGCATLWDEMLLPVCTPALAERLVRPEDLAGVNCISDVVWQDWKIWTAAAMPTGHVVPTGPGYSLYAIAVQEALAGAGVLMGRQSLVQPHLDSGALVAPFDLVVPLGLSITAWMLPESRKDRAVIAVAEALRDAAGGVKIR</sequence>
<keyword evidence="7" id="KW-1185">Reference proteome</keyword>
<proteinExistence type="inferred from homology"/>
<dbReference type="PROSITE" id="PS50931">
    <property type="entry name" value="HTH_LYSR"/>
    <property type="match status" value="1"/>
</dbReference>
<keyword evidence="3" id="KW-0238">DNA-binding</keyword>
<organism evidence="6 7">
    <name type="scientific">Paracoccus onubensis</name>
    <dbReference type="NCBI Taxonomy" id="1675788"/>
    <lineage>
        <taxon>Bacteria</taxon>
        <taxon>Pseudomonadati</taxon>
        <taxon>Pseudomonadota</taxon>
        <taxon>Alphaproteobacteria</taxon>
        <taxon>Rhodobacterales</taxon>
        <taxon>Paracoccaceae</taxon>
        <taxon>Paracoccus</taxon>
    </lineage>
</organism>
<evidence type="ECO:0000256" key="2">
    <source>
        <dbReference type="ARBA" id="ARBA00023015"/>
    </source>
</evidence>
<dbReference type="SUPFAM" id="SSF53850">
    <property type="entry name" value="Periplasmic binding protein-like II"/>
    <property type="match status" value="1"/>
</dbReference>
<dbReference type="InterPro" id="IPR058163">
    <property type="entry name" value="LysR-type_TF_proteobact-type"/>
</dbReference>
<evidence type="ECO:0000256" key="1">
    <source>
        <dbReference type="ARBA" id="ARBA00009437"/>
    </source>
</evidence>
<dbReference type="GO" id="GO:0003700">
    <property type="term" value="F:DNA-binding transcription factor activity"/>
    <property type="evidence" value="ECO:0007669"/>
    <property type="project" value="InterPro"/>
</dbReference>
<dbReference type="PANTHER" id="PTHR30537">
    <property type="entry name" value="HTH-TYPE TRANSCRIPTIONAL REGULATOR"/>
    <property type="match status" value="1"/>
</dbReference>
<dbReference type="PANTHER" id="PTHR30537:SF26">
    <property type="entry name" value="GLYCINE CLEAVAGE SYSTEM TRANSCRIPTIONAL ACTIVATOR"/>
    <property type="match status" value="1"/>
</dbReference>
<dbReference type="InterPro" id="IPR036388">
    <property type="entry name" value="WH-like_DNA-bd_sf"/>
</dbReference>
<accession>A0A418T217</accession>
<dbReference type="InterPro" id="IPR005119">
    <property type="entry name" value="LysR_subst-bd"/>
</dbReference>
<gene>
    <name evidence="6" type="ORF">D3P04_05800</name>
</gene>
<dbReference type="InterPro" id="IPR000847">
    <property type="entry name" value="LysR_HTH_N"/>
</dbReference>
<dbReference type="InterPro" id="IPR036390">
    <property type="entry name" value="WH_DNA-bd_sf"/>
</dbReference>